<dbReference type="Gene3D" id="1.25.40.10">
    <property type="entry name" value="Tetratricopeptide repeat domain"/>
    <property type="match status" value="2"/>
</dbReference>
<dbReference type="SUPFAM" id="SSF48452">
    <property type="entry name" value="TPR-like"/>
    <property type="match status" value="2"/>
</dbReference>
<dbReference type="InterPro" id="IPR005158">
    <property type="entry name" value="BTAD"/>
</dbReference>
<dbReference type="PRINTS" id="PR00364">
    <property type="entry name" value="DISEASERSIST"/>
</dbReference>
<evidence type="ECO:0000256" key="3">
    <source>
        <dbReference type="PROSITE-ProRule" id="PRU01091"/>
    </source>
</evidence>
<dbReference type="Proteomes" id="UP000887023">
    <property type="component" value="Chromosome"/>
</dbReference>
<dbReference type="InterPro" id="IPR001867">
    <property type="entry name" value="OmpR/PhoB-type_DNA-bd"/>
</dbReference>
<dbReference type="SMART" id="SM00862">
    <property type="entry name" value="Trans_reg_C"/>
    <property type="match status" value="1"/>
</dbReference>
<dbReference type="InterPro" id="IPR027417">
    <property type="entry name" value="P-loop_NTPase"/>
</dbReference>
<dbReference type="Gene3D" id="1.10.10.10">
    <property type="entry name" value="Winged helix-like DNA-binding domain superfamily/Winged helix DNA-binding domain"/>
    <property type="match status" value="1"/>
</dbReference>
<evidence type="ECO:0000256" key="2">
    <source>
        <dbReference type="ARBA" id="ARBA00023125"/>
    </source>
</evidence>
<evidence type="ECO:0000259" key="5">
    <source>
        <dbReference type="PROSITE" id="PS51755"/>
    </source>
</evidence>
<evidence type="ECO:0000313" key="7">
    <source>
        <dbReference type="Proteomes" id="UP000887023"/>
    </source>
</evidence>
<keyword evidence="2 3" id="KW-0238">DNA-binding</keyword>
<dbReference type="InterPro" id="IPR058852">
    <property type="entry name" value="HTH_77"/>
</dbReference>
<feature type="DNA-binding region" description="OmpR/PhoB-type" evidence="3">
    <location>
        <begin position="7"/>
        <end position="106"/>
    </location>
</feature>
<dbReference type="PANTHER" id="PTHR47691">
    <property type="entry name" value="REGULATOR-RELATED"/>
    <property type="match status" value="1"/>
</dbReference>
<dbReference type="PANTHER" id="PTHR47691:SF3">
    <property type="entry name" value="HTH-TYPE TRANSCRIPTIONAL REGULATOR RV0890C-RELATED"/>
    <property type="match status" value="1"/>
</dbReference>
<dbReference type="SMART" id="SM01043">
    <property type="entry name" value="BTAD"/>
    <property type="match status" value="1"/>
</dbReference>
<dbReference type="InterPro" id="IPR016032">
    <property type="entry name" value="Sig_transdc_resp-reg_C-effctor"/>
</dbReference>
<comment type="similarity">
    <text evidence="1">Belongs to the AfsR/DnrI/RedD regulatory family.</text>
</comment>
<reference evidence="6" key="1">
    <citation type="submission" date="2021-07" db="EMBL/GenBank/DDBJ databases">
        <title>Candidatus Kaistella beijingensis sp. nov. isolated from a municipal wastewater treatment plant is involved in sludge foaming.</title>
        <authorList>
            <person name="Song Y."/>
            <person name="Liu S.-J."/>
        </authorList>
    </citation>
    <scope>NUCLEOTIDE SEQUENCE</scope>
    <source>
        <strain evidence="6">DSM 43998</strain>
    </source>
</reference>
<gene>
    <name evidence="6" type="ORF">KV203_03160</name>
</gene>
<dbReference type="Gene3D" id="3.40.50.300">
    <property type="entry name" value="P-loop containing nucleotide triphosphate hydrolases"/>
    <property type="match status" value="1"/>
</dbReference>
<feature type="region of interest" description="Disordered" evidence="4">
    <location>
        <begin position="882"/>
        <end position="902"/>
    </location>
</feature>
<proteinExistence type="inferred from homology"/>
<dbReference type="Pfam" id="PF03704">
    <property type="entry name" value="BTAD"/>
    <property type="match status" value="1"/>
</dbReference>
<dbReference type="Pfam" id="PF25872">
    <property type="entry name" value="HTH_77"/>
    <property type="match status" value="1"/>
</dbReference>
<dbReference type="SUPFAM" id="SSF52540">
    <property type="entry name" value="P-loop containing nucleoside triphosphate hydrolases"/>
    <property type="match status" value="1"/>
</dbReference>
<protein>
    <submittedName>
        <fullName evidence="6">Winged helix-turn-helix domain-containing protein</fullName>
    </submittedName>
</protein>
<dbReference type="SUPFAM" id="SSF46894">
    <property type="entry name" value="C-terminal effector domain of the bipartite response regulators"/>
    <property type="match status" value="1"/>
</dbReference>
<organism evidence="6 7">
    <name type="scientific">Skermania pinensis</name>
    <dbReference type="NCBI Taxonomy" id="39122"/>
    <lineage>
        <taxon>Bacteria</taxon>
        <taxon>Bacillati</taxon>
        <taxon>Actinomycetota</taxon>
        <taxon>Actinomycetes</taxon>
        <taxon>Mycobacteriales</taxon>
        <taxon>Gordoniaceae</taxon>
        <taxon>Skermania</taxon>
    </lineage>
</organism>
<feature type="domain" description="OmpR/PhoB-type" evidence="5">
    <location>
        <begin position="7"/>
        <end position="106"/>
    </location>
</feature>
<evidence type="ECO:0000256" key="4">
    <source>
        <dbReference type="SAM" id="MobiDB-lite"/>
    </source>
</evidence>
<evidence type="ECO:0000256" key="1">
    <source>
        <dbReference type="ARBA" id="ARBA00005820"/>
    </source>
</evidence>
<keyword evidence="7" id="KW-1185">Reference proteome</keyword>
<dbReference type="InterPro" id="IPR011990">
    <property type="entry name" value="TPR-like_helical_dom_sf"/>
</dbReference>
<name>A0ABX8SDB4_9ACTN</name>
<dbReference type="PROSITE" id="PS51755">
    <property type="entry name" value="OMPR_PHOB"/>
    <property type="match status" value="1"/>
</dbReference>
<sequence>MSSGDTGSGADLSDPVPVVVGLLGEIAVCRDGQLAALSGGRARVLLTALAIDPGRSHSAAALIDELWGDRPPRAPANALQTHVSRLRALLPDGAIEMGPAGYRLALRRDQVDLAAAQDRLRRAATAEPAVQLRIARQVRALRRGESGADLPAGPLAAELAATANRLWAELDLLEVEAGLAAGDPSGALAPARAATVAAPLDEPAHARLMSVLLALGRPNEALAVFAGIRFRLAEELGADPGPELVELNTAALQGSGPAAPTHRAIGLRAAPNVLLGRDADLAAVDAALRSSRVVTVLGPGGTGKTRVANEIGIRRAVGCRVVLVELAPVRDGSGVLTGIGATLGLGEIDRQPGALGRGRVRGLGDRLRESLAAQPALLILDNCEQVIEAVADIVGDLIATCPDLAVLTTSRSPLAIAAEVVYPLPPLAIHDDGGPAAELFRQRAQAVRPSVRLDSAQVAGLCRTLDGLPLAIELAAARVRTMSVTEIGARLDQRFAFLRGGDRTAPERHRTLQAVIDWSWNLLVPAEQAALRRLCRFPAGFTLAAAQRVAGGPDIPDVPAALDGLVGQSLLSVDEDDTGVVRYHMLETVREYGEVQLAAAAEADAVERGTALWAIDFVDKARAGFGSPAQVAAVLAVAAEQDNLVAILRRGLDTGDAGTVYSVFPALGILWVARGAHSEVAAVAPRVLALDPRPAGTRISADLLTTSYLLAAGHLLFAGQVRPLALVRSRIRPLLHSRTDWTGSVRLHAELLCGRLNVRTAGRRLAEAVRSADPEVAASALQTRAQISENLGDIHGSRRDAERALPLLEPGNAFGRSAILQHLGSLCGQSGRHEEAVTHYRAAIGELQRLQAWDEADQLRAYLAAALVGAGRLDEARAELGSVRRVPSGPPPDAPEGFGGDQRSASLLVAQGEIERAEGRPEAALATFRSAVVAGGAPTEPLGLLLLSDVIGAHVLEGRPREIDDLVPQLVSGARVQYGTFRDTPQLGSVAIAVGSYGVAIGREVRDSLDLLAAGLAAHPRQDYLSLRSTDHLDAARQTVGAAMVDAALARWTGRTRRRAGDVILDLLGRR</sequence>
<dbReference type="Pfam" id="PF00486">
    <property type="entry name" value="Trans_reg_C"/>
    <property type="match status" value="1"/>
</dbReference>
<dbReference type="InterPro" id="IPR036388">
    <property type="entry name" value="WH-like_DNA-bd_sf"/>
</dbReference>
<dbReference type="RefSeq" id="WP_066466742.1">
    <property type="nucleotide sequence ID" value="NZ_CBCRUZ010000003.1"/>
</dbReference>
<accession>A0ABX8SDB4</accession>
<evidence type="ECO:0000313" key="6">
    <source>
        <dbReference type="EMBL" id="QXQ14430.1"/>
    </source>
</evidence>
<dbReference type="EMBL" id="CP079105">
    <property type="protein sequence ID" value="QXQ14430.1"/>
    <property type="molecule type" value="Genomic_DNA"/>
</dbReference>